<dbReference type="InterPro" id="IPR013342">
    <property type="entry name" value="Mandelate_racemase_C"/>
</dbReference>
<comment type="caution">
    <text evidence="3">The sequence shown here is derived from an EMBL/GenBank/DDBJ whole genome shotgun (WGS) entry which is preliminary data.</text>
</comment>
<dbReference type="InterPro" id="IPR029065">
    <property type="entry name" value="Enolase_C-like"/>
</dbReference>
<protein>
    <submittedName>
        <fullName evidence="3">Dipeptide epimerase</fullName>
    </submittedName>
</protein>
<accession>A0A398DUC0</accession>
<feature type="domain" description="Mandelate racemase/muconate lactonizing enzyme C-terminal" evidence="2">
    <location>
        <begin position="1"/>
        <end position="69"/>
    </location>
</feature>
<dbReference type="InterPro" id="IPR036849">
    <property type="entry name" value="Enolase-like_C_sf"/>
</dbReference>
<dbReference type="SMART" id="SM00922">
    <property type="entry name" value="MR_MLE"/>
    <property type="match status" value="1"/>
</dbReference>
<dbReference type="SUPFAM" id="SSF51604">
    <property type="entry name" value="Enolase C-terminal domain-like"/>
    <property type="match status" value="1"/>
</dbReference>
<proteinExistence type="predicted"/>
<evidence type="ECO:0000256" key="1">
    <source>
        <dbReference type="ARBA" id="ARBA00022723"/>
    </source>
</evidence>
<organism evidence="3 4">
    <name type="scientific">Candidatus Cryosericum septentrionale</name>
    <dbReference type="NCBI Taxonomy" id="2290913"/>
    <lineage>
        <taxon>Bacteria</taxon>
        <taxon>Pseudomonadati</taxon>
        <taxon>Caldisericota/Cryosericota group</taxon>
        <taxon>Candidatus Cryosericota</taxon>
        <taxon>Candidatus Cryosericia</taxon>
        <taxon>Candidatus Cryosericales</taxon>
        <taxon>Candidatus Cryosericaceae</taxon>
        <taxon>Candidatus Cryosericum</taxon>
    </lineage>
</organism>
<dbReference type="SFLD" id="SFLDS00001">
    <property type="entry name" value="Enolase"/>
    <property type="match status" value="1"/>
</dbReference>
<dbReference type="PANTHER" id="PTHR48073">
    <property type="entry name" value="O-SUCCINYLBENZOATE SYNTHASE-RELATED"/>
    <property type="match status" value="1"/>
</dbReference>
<dbReference type="PANTHER" id="PTHR48073:SF2">
    <property type="entry name" value="O-SUCCINYLBENZOATE SYNTHASE"/>
    <property type="match status" value="1"/>
</dbReference>
<dbReference type="EMBL" id="QXIY01000049">
    <property type="protein sequence ID" value="RIE15577.1"/>
    <property type="molecule type" value="Genomic_DNA"/>
</dbReference>
<keyword evidence="4" id="KW-1185">Reference proteome</keyword>
<dbReference type="Gene3D" id="3.20.20.120">
    <property type="entry name" value="Enolase-like C-terminal domain"/>
    <property type="match status" value="1"/>
</dbReference>
<name>A0A398DUC0_9BACT</name>
<dbReference type="GO" id="GO:0046872">
    <property type="term" value="F:metal ion binding"/>
    <property type="evidence" value="ECO:0007669"/>
    <property type="project" value="UniProtKB-KW"/>
</dbReference>
<keyword evidence="1" id="KW-0479">Metal-binding</keyword>
<dbReference type="Pfam" id="PF13378">
    <property type="entry name" value="MR_MLE_C"/>
    <property type="match status" value="1"/>
</dbReference>
<feature type="non-terminal residue" evidence="3">
    <location>
        <position position="1"/>
    </location>
</feature>
<dbReference type="AlphaFoldDB" id="A0A398DUC0"/>
<gene>
    <name evidence="3" type="ORF">SMC1_09905</name>
</gene>
<dbReference type="Proteomes" id="UP000266113">
    <property type="component" value="Unassembled WGS sequence"/>
</dbReference>
<dbReference type="RefSeq" id="WP_279386576.1">
    <property type="nucleotide sequence ID" value="NZ_QXIY01000049.1"/>
</dbReference>
<sequence length="200" mass="20977">LDVKRVHAIRAAVGPTFPLHVDANQGYGREGALRVLLALAGAGIDFAEQPVPAEDTESLQWVSDHSPIPITADEAVHTPEDALALVRSHACSMLNVKLQKVGGISRALDILAIARAAGIPCMIGCMTETPVGIAAGAHVALGSPVVTHVDLDGCIDLAFQPTTGGVEIRGDQLTVSDRPGLGVELNDEYRNHFANQEALQ</sequence>
<evidence type="ECO:0000313" key="4">
    <source>
        <dbReference type="Proteomes" id="UP000266113"/>
    </source>
</evidence>
<evidence type="ECO:0000259" key="2">
    <source>
        <dbReference type="SMART" id="SM00922"/>
    </source>
</evidence>
<evidence type="ECO:0000313" key="3">
    <source>
        <dbReference type="EMBL" id="RIE15577.1"/>
    </source>
</evidence>
<reference evidence="3 4" key="1">
    <citation type="submission" date="2018-09" db="EMBL/GenBank/DDBJ databases">
        <title>Discovery and Ecogenomic Context for Candidatus Cryosericales, a Global Caldiserica Order Active in Thawing Permafrost.</title>
        <authorList>
            <person name="Martinez M.A."/>
            <person name="Woodcroft B.J."/>
            <person name="Ignacio Espinoza J.C."/>
            <person name="Zayed A."/>
            <person name="Singleton C.M."/>
            <person name="Boyd J."/>
            <person name="Li Y.-F."/>
            <person name="Purvine S."/>
            <person name="Maughan H."/>
            <person name="Hodgkins S.B."/>
            <person name="Anderson D."/>
            <person name="Sederholm M."/>
            <person name="Temperton B."/>
            <person name="Saleska S.R."/>
            <person name="Tyson G.W."/>
            <person name="Rich V.I."/>
        </authorList>
    </citation>
    <scope>NUCLEOTIDE SEQUENCE [LARGE SCALE GENOMIC DNA]</scope>
    <source>
        <strain evidence="3 4">SMC1</strain>
    </source>
</reference>